<keyword evidence="2" id="KW-0812">Transmembrane</keyword>
<feature type="transmembrane region" description="Helical" evidence="2">
    <location>
        <begin position="67"/>
        <end position="88"/>
    </location>
</feature>
<dbReference type="EMBL" id="GL379826">
    <property type="protein sequence ID" value="EGT49914.1"/>
    <property type="molecule type" value="Genomic_DNA"/>
</dbReference>
<evidence type="ECO:0000313" key="4">
    <source>
        <dbReference type="EMBL" id="EGT49914.1"/>
    </source>
</evidence>
<evidence type="ECO:0000313" key="5">
    <source>
        <dbReference type="Proteomes" id="UP000008068"/>
    </source>
</evidence>
<keyword evidence="2" id="KW-0472">Membrane</keyword>
<sequence length="433" mass="47284">MHRFLLLICLFGIFGHVACPNNPSDVFNKIDDDTQKIPLKNAEKPKEQRIENDLFPTVPAFDNVTPASMWLGLFLVNLFVAFATYLVVLRMNRFPLEPEVPPNQQDPRLHIPMGGIWRAGRGIPVGPVVEEEPHDPAEQLEVPDAPEVEAPEPLDLNAPEDILAKLMRLFLLLICAFGILGCVATCLENSPENVTVTTPDSKLVRDVRDAQKEKKEKPKEQPAQQTPLRTVNTVLYGGVVPMAEVHYAMDDGAPADGTWLKFIERYGGFIIGGIILVTRSASPAAAAEVFKLVDQVAGQKAVNEDVAPPQEEAQALLDGQEPVKEEVREPLEQEKQEDDAQESRDQDQPKDEKQEPGDQDAHGAQEPRNQDPPRDDAPPSGSPTVPQAGADTKSTVPPTEPTGAQEQAESSPTESARSADVVVLIEDTPAADV</sequence>
<dbReference type="InParanoid" id="G0N137"/>
<keyword evidence="2" id="KW-1133">Transmembrane helix</keyword>
<keyword evidence="3" id="KW-0732">Signal</keyword>
<organism evidence="5">
    <name type="scientific">Caenorhabditis brenneri</name>
    <name type="common">Nematode worm</name>
    <dbReference type="NCBI Taxonomy" id="135651"/>
    <lineage>
        <taxon>Eukaryota</taxon>
        <taxon>Metazoa</taxon>
        <taxon>Ecdysozoa</taxon>
        <taxon>Nematoda</taxon>
        <taxon>Chromadorea</taxon>
        <taxon>Rhabditida</taxon>
        <taxon>Rhabditina</taxon>
        <taxon>Rhabditomorpha</taxon>
        <taxon>Rhabditoidea</taxon>
        <taxon>Rhabditidae</taxon>
        <taxon>Peloderinae</taxon>
        <taxon>Caenorhabditis</taxon>
    </lineage>
</organism>
<keyword evidence="5" id="KW-1185">Reference proteome</keyword>
<evidence type="ECO:0000256" key="2">
    <source>
        <dbReference type="SAM" id="Phobius"/>
    </source>
</evidence>
<evidence type="ECO:0000256" key="1">
    <source>
        <dbReference type="SAM" id="MobiDB-lite"/>
    </source>
</evidence>
<reference evidence="5" key="1">
    <citation type="submission" date="2011-07" db="EMBL/GenBank/DDBJ databases">
        <authorList>
            <consortium name="Caenorhabditis brenneri Sequencing and Analysis Consortium"/>
            <person name="Wilson R.K."/>
        </authorList>
    </citation>
    <scope>NUCLEOTIDE SEQUENCE [LARGE SCALE GENOMIC DNA]</scope>
    <source>
        <strain evidence="5">PB2801</strain>
    </source>
</reference>
<proteinExistence type="predicted"/>
<feature type="signal peptide" evidence="3">
    <location>
        <begin position="1"/>
        <end position="20"/>
    </location>
</feature>
<evidence type="ECO:0000256" key="3">
    <source>
        <dbReference type="SAM" id="SignalP"/>
    </source>
</evidence>
<dbReference type="Proteomes" id="UP000008068">
    <property type="component" value="Unassembled WGS sequence"/>
</dbReference>
<feature type="transmembrane region" description="Helical" evidence="2">
    <location>
        <begin position="169"/>
        <end position="187"/>
    </location>
</feature>
<feature type="compositionally biased region" description="Basic and acidic residues" evidence="1">
    <location>
        <begin position="321"/>
        <end position="334"/>
    </location>
</feature>
<name>G0N137_CAEBE</name>
<feature type="compositionally biased region" description="Basic and acidic residues" evidence="1">
    <location>
        <begin position="341"/>
        <end position="377"/>
    </location>
</feature>
<feature type="region of interest" description="Disordered" evidence="1">
    <location>
        <begin position="303"/>
        <end position="433"/>
    </location>
</feature>
<protein>
    <submittedName>
        <fullName evidence="4">Uncharacterized protein</fullName>
    </submittedName>
</protein>
<accession>G0N137</accession>
<gene>
    <name evidence="4" type="ORF">CAEBREN_05937</name>
</gene>
<dbReference type="AlphaFoldDB" id="G0N137"/>
<dbReference type="HOGENOM" id="CLU_633451_0_0_1"/>
<feature type="chain" id="PRO_5003403995" evidence="3">
    <location>
        <begin position="21"/>
        <end position="433"/>
    </location>
</feature>
<feature type="compositionally biased region" description="Polar residues" evidence="1">
    <location>
        <begin position="392"/>
        <end position="416"/>
    </location>
</feature>